<evidence type="ECO:0000313" key="2">
    <source>
        <dbReference type="Proteomes" id="UP001564626"/>
    </source>
</evidence>
<proteinExistence type="predicted"/>
<dbReference type="EMBL" id="JBGEHV010000024">
    <property type="protein sequence ID" value="MEY8040653.1"/>
    <property type="molecule type" value="Genomic_DNA"/>
</dbReference>
<gene>
    <name evidence="1" type="ORF">AB8O55_14700</name>
</gene>
<comment type="caution">
    <text evidence="1">The sequence shown here is derived from an EMBL/GenBank/DDBJ whole genome shotgun (WGS) entry which is preliminary data.</text>
</comment>
<evidence type="ECO:0000313" key="1">
    <source>
        <dbReference type="EMBL" id="MEY8040653.1"/>
    </source>
</evidence>
<protein>
    <recommendedName>
        <fullName evidence="3">Catalytic LigB subunit of aromatic ring-opening dioxygenase</fullName>
    </recommendedName>
</protein>
<dbReference type="Proteomes" id="UP001564626">
    <property type="component" value="Unassembled WGS sequence"/>
</dbReference>
<dbReference type="Gene3D" id="3.40.830.10">
    <property type="entry name" value="LigB-like"/>
    <property type="match status" value="1"/>
</dbReference>
<dbReference type="RefSeq" id="WP_345365271.1">
    <property type="nucleotide sequence ID" value="NZ_BAABII010000013.1"/>
</dbReference>
<name>A0ABV4CJK8_9PSEU</name>
<keyword evidence="2" id="KW-1185">Reference proteome</keyword>
<accession>A0ABV4CJK8</accession>
<reference evidence="1 2" key="1">
    <citation type="submission" date="2024-08" db="EMBL/GenBank/DDBJ databases">
        <title>Genome mining of Saccharopolyspora cebuensis PGLac3 from Nigerian medicinal plant.</title>
        <authorList>
            <person name="Ezeobiora C.E."/>
            <person name="Igbokwe N.H."/>
            <person name="Amin D.H."/>
            <person name="Mendie U.E."/>
        </authorList>
    </citation>
    <scope>NUCLEOTIDE SEQUENCE [LARGE SCALE GENOMIC DNA]</scope>
    <source>
        <strain evidence="1 2">PGLac3</strain>
    </source>
</reference>
<sequence>MITRIAVVPCPPLLVPELTAGSGPELAQLRGACSRAASSLTDVAPEWVAVAADPTGPRMLPPASAGTFAGYGVDVRVSLGEPAAPDPELPLPGLIAGWLRERAGASSVAAHLLEPGAPADRCARWGTDLDRSTGSAPTGLLVLADGTDCRDERSPRPVDDRAAPLDERIGTALAEADAAALRDLDPALAELGVRGRAALQTMPGVVAASGARWHAEPLHSAAPFGIGYHVAVWSRLG</sequence>
<organism evidence="1 2">
    <name type="scientific">Saccharopolyspora cebuensis</name>
    <dbReference type="NCBI Taxonomy" id="418759"/>
    <lineage>
        <taxon>Bacteria</taxon>
        <taxon>Bacillati</taxon>
        <taxon>Actinomycetota</taxon>
        <taxon>Actinomycetes</taxon>
        <taxon>Pseudonocardiales</taxon>
        <taxon>Pseudonocardiaceae</taxon>
        <taxon>Saccharopolyspora</taxon>
    </lineage>
</organism>
<evidence type="ECO:0008006" key="3">
    <source>
        <dbReference type="Google" id="ProtNLM"/>
    </source>
</evidence>